<dbReference type="PIRSF" id="PIRSF000105">
    <property type="entry name" value="HCDH"/>
    <property type="match status" value="1"/>
</dbReference>
<keyword evidence="8" id="KW-1185">Reference proteome</keyword>
<feature type="binding site" evidence="4">
    <location>
        <position position="95"/>
    </location>
    <ligand>
        <name>NAD(+)</name>
        <dbReference type="ChEBI" id="CHEBI:57540"/>
    </ligand>
</feature>
<dbReference type="Gene3D" id="1.10.1040.10">
    <property type="entry name" value="N-(1-d-carboxylethyl)-l-norvaline Dehydrogenase, domain 2"/>
    <property type="match status" value="1"/>
</dbReference>
<evidence type="ECO:0000256" key="3">
    <source>
        <dbReference type="PIRSR" id="PIRSR000105-1"/>
    </source>
</evidence>
<dbReference type="PROSITE" id="PS00067">
    <property type="entry name" value="3HCDH"/>
    <property type="match status" value="1"/>
</dbReference>
<dbReference type="InterPro" id="IPR022694">
    <property type="entry name" value="3-OHacyl-CoA_DH"/>
</dbReference>
<accession>A0A1W1I1H4</accession>
<dbReference type="FunFam" id="3.40.50.720:FF:000009">
    <property type="entry name" value="Fatty oxidation complex, alpha subunit"/>
    <property type="match status" value="1"/>
</dbReference>
<dbReference type="GO" id="GO:0006631">
    <property type="term" value="P:fatty acid metabolic process"/>
    <property type="evidence" value="ECO:0007669"/>
    <property type="project" value="InterPro"/>
</dbReference>
<dbReference type="STRING" id="1325564.NSJP_0547"/>
<dbReference type="GO" id="GO:0008691">
    <property type="term" value="F:3-hydroxybutyryl-CoA dehydrogenase activity"/>
    <property type="evidence" value="ECO:0007669"/>
    <property type="project" value="UniProtKB-EC"/>
</dbReference>
<feature type="site" description="Important for catalytic activity" evidence="3">
    <location>
        <position position="143"/>
    </location>
</feature>
<feature type="binding site" evidence="4">
    <location>
        <position position="146"/>
    </location>
    <ligand>
        <name>NAD(+)</name>
        <dbReference type="ChEBI" id="CHEBI:57540"/>
    </ligand>
</feature>
<gene>
    <name evidence="7" type="primary">mmgB</name>
    <name evidence="7" type="ORF">NSJP_0547</name>
</gene>
<evidence type="ECO:0000313" key="7">
    <source>
        <dbReference type="EMBL" id="SLM46719.1"/>
    </source>
</evidence>
<dbReference type="InterPro" id="IPR006180">
    <property type="entry name" value="3-OHacyl-CoA_DH_CS"/>
</dbReference>
<feature type="binding site" evidence="4">
    <location>
        <position position="100"/>
    </location>
    <ligand>
        <name>NAD(+)</name>
        <dbReference type="ChEBI" id="CHEBI:57540"/>
    </ligand>
</feature>
<dbReference type="GO" id="GO:0070403">
    <property type="term" value="F:NAD+ binding"/>
    <property type="evidence" value="ECO:0007669"/>
    <property type="project" value="InterPro"/>
</dbReference>
<feature type="domain" description="3-hydroxyacyl-CoA dehydrogenase NAD binding" evidence="6">
    <location>
        <begin position="8"/>
        <end position="186"/>
    </location>
</feature>
<dbReference type="PANTHER" id="PTHR48075">
    <property type="entry name" value="3-HYDROXYACYL-COA DEHYDROGENASE FAMILY PROTEIN"/>
    <property type="match status" value="1"/>
</dbReference>
<dbReference type="Gene3D" id="3.40.50.720">
    <property type="entry name" value="NAD(P)-binding Rossmann-like Domain"/>
    <property type="match status" value="1"/>
</dbReference>
<feature type="binding site" evidence="4">
    <location>
        <position position="277"/>
    </location>
    <ligand>
        <name>NAD(+)</name>
        <dbReference type="ChEBI" id="CHEBI:57540"/>
    </ligand>
</feature>
<proteinExistence type="inferred from homology"/>
<keyword evidence="2 7" id="KW-0560">Oxidoreductase</keyword>
<dbReference type="Pfam" id="PF00725">
    <property type="entry name" value="3HCDH"/>
    <property type="match status" value="1"/>
</dbReference>
<feature type="binding site" evidence="4">
    <location>
        <position position="122"/>
    </location>
    <ligand>
        <name>NAD(+)</name>
        <dbReference type="ChEBI" id="CHEBI:57540"/>
    </ligand>
</feature>
<dbReference type="InterPro" id="IPR013328">
    <property type="entry name" value="6PGD_dom2"/>
</dbReference>
<evidence type="ECO:0000256" key="1">
    <source>
        <dbReference type="ARBA" id="ARBA00009463"/>
    </source>
</evidence>
<evidence type="ECO:0000259" key="6">
    <source>
        <dbReference type="Pfam" id="PF02737"/>
    </source>
</evidence>
<feature type="binding site" evidence="4">
    <location>
        <position position="36"/>
    </location>
    <ligand>
        <name>NAD(+)</name>
        <dbReference type="ChEBI" id="CHEBI:57540"/>
    </ligand>
</feature>
<dbReference type="InterPro" id="IPR006176">
    <property type="entry name" value="3-OHacyl-CoA_DH_NAD-bd"/>
</dbReference>
<dbReference type="SUPFAM" id="SSF48179">
    <property type="entry name" value="6-phosphogluconate dehydrogenase C-terminal domain-like"/>
    <property type="match status" value="1"/>
</dbReference>
<reference evidence="7 8" key="1">
    <citation type="submission" date="2017-03" db="EMBL/GenBank/DDBJ databases">
        <authorList>
            <person name="Afonso C.L."/>
            <person name="Miller P.J."/>
            <person name="Scott M.A."/>
            <person name="Spackman E."/>
            <person name="Goraichik I."/>
            <person name="Dimitrov K.M."/>
            <person name="Suarez D.L."/>
            <person name="Swayne D.E."/>
        </authorList>
    </citation>
    <scope>NUCLEOTIDE SEQUENCE [LARGE SCALE GENOMIC DNA]</scope>
    <source>
        <strain evidence="7">Genome sequencing of Nitrospira japonica strain NJ11</strain>
    </source>
</reference>
<feature type="domain" description="3-hydroxyacyl-CoA dehydrogenase C-terminal" evidence="5">
    <location>
        <begin position="189"/>
        <end position="285"/>
    </location>
</feature>
<dbReference type="RefSeq" id="WP_080885356.1">
    <property type="nucleotide sequence ID" value="NZ_LT828648.1"/>
</dbReference>
<dbReference type="Pfam" id="PF02737">
    <property type="entry name" value="3HCDH_N"/>
    <property type="match status" value="1"/>
</dbReference>
<dbReference type="OrthoDB" id="9771883at2"/>
<evidence type="ECO:0000259" key="5">
    <source>
        <dbReference type="Pfam" id="PF00725"/>
    </source>
</evidence>
<protein>
    <submittedName>
        <fullName evidence="7">Putative 3-hydroxybutyryl-CoA dehydrogenase</fullName>
        <ecNumber evidence="7">1.1.1.157</ecNumber>
    </submittedName>
</protein>
<evidence type="ECO:0000313" key="8">
    <source>
        <dbReference type="Proteomes" id="UP000192042"/>
    </source>
</evidence>
<dbReference type="PANTHER" id="PTHR48075:SF5">
    <property type="entry name" value="3-HYDROXYBUTYRYL-COA DEHYDROGENASE"/>
    <property type="match status" value="1"/>
</dbReference>
<dbReference type="KEGG" id="nja:NSJP_0547"/>
<evidence type="ECO:0000256" key="2">
    <source>
        <dbReference type="ARBA" id="ARBA00023002"/>
    </source>
</evidence>
<dbReference type="InterPro" id="IPR008927">
    <property type="entry name" value="6-PGluconate_DH-like_C_sf"/>
</dbReference>
<name>A0A1W1I1H4_9BACT</name>
<dbReference type="EC" id="1.1.1.157" evidence="7"/>
<keyword evidence="4" id="KW-0520">NAD</keyword>
<organism evidence="7 8">
    <name type="scientific">Nitrospira japonica</name>
    <dbReference type="NCBI Taxonomy" id="1325564"/>
    <lineage>
        <taxon>Bacteria</taxon>
        <taxon>Pseudomonadati</taxon>
        <taxon>Nitrospirota</taxon>
        <taxon>Nitrospiria</taxon>
        <taxon>Nitrospirales</taxon>
        <taxon>Nitrospiraceae</taxon>
        <taxon>Nitrospira</taxon>
    </lineage>
</organism>
<sequence>MTLEDIKTIGIVGAGQMGRGIAQVCATAGYRVLLVDVTEASLTEALAKIRAGLERASERGSLTSYRAGEALALIRPTVELDRLHAVQLVIEAIPEDLALKERLFAELNRICRPRAILASNTSSISITKLGTAAGRPADVVGLHFMNPAPVMHLLEVVRGLETSETTLNLALGLAKRLGKTPVLAKDVPGFIVNRILIPMINEAIFALENGVASAEDIDLAMVTGANHPVGPLALADRIGLDTVLSICDVLHRGLGDAKFRPCPLLRRYVEAGWLGRKTGRGFFLYEASGERREALSGRT</sequence>
<evidence type="ECO:0000256" key="4">
    <source>
        <dbReference type="PIRSR" id="PIRSR000105-2"/>
    </source>
</evidence>
<dbReference type="AlphaFoldDB" id="A0A1W1I1H4"/>
<comment type="similarity">
    <text evidence="1">Belongs to the 3-hydroxyacyl-CoA dehydrogenase family.</text>
</comment>
<dbReference type="InterPro" id="IPR036291">
    <property type="entry name" value="NAD(P)-bd_dom_sf"/>
</dbReference>
<dbReference type="InterPro" id="IPR006108">
    <property type="entry name" value="3HC_DH_C"/>
</dbReference>
<dbReference type="SUPFAM" id="SSF51735">
    <property type="entry name" value="NAD(P)-binding Rossmann-fold domains"/>
    <property type="match status" value="1"/>
</dbReference>
<dbReference type="Proteomes" id="UP000192042">
    <property type="component" value="Chromosome I"/>
</dbReference>
<dbReference type="EMBL" id="LT828648">
    <property type="protein sequence ID" value="SLM46719.1"/>
    <property type="molecule type" value="Genomic_DNA"/>
</dbReference>
<feature type="binding site" evidence="4">
    <location>
        <begin position="13"/>
        <end position="18"/>
    </location>
    <ligand>
        <name>NAD(+)</name>
        <dbReference type="ChEBI" id="CHEBI:57540"/>
    </ligand>
</feature>